<name>A0A9P5UFN8_9AGAR</name>
<protein>
    <submittedName>
        <fullName evidence="2">Uncharacterized protein</fullName>
    </submittedName>
</protein>
<keyword evidence="3" id="KW-1185">Reference proteome</keyword>
<dbReference type="Proteomes" id="UP000772434">
    <property type="component" value="Unassembled WGS sequence"/>
</dbReference>
<reference evidence="2" key="1">
    <citation type="submission" date="2020-11" db="EMBL/GenBank/DDBJ databases">
        <authorList>
            <consortium name="DOE Joint Genome Institute"/>
            <person name="Ahrendt S."/>
            <person name="Riley R."/>
            <person name="Andreopoulos W."/>
            <person name="Labutti K."/>
            <person name="Pangilinan J."/>
            <person name="Ruiz-Duenas F.J."/>
            <person name="Barrasa J.M."/>
            <person name="Sanchez-Garcia M."/>
            <person name="Camarero S."/>
            <person name="Miyauchi S."/>
            <person name="Serrano A."/>
            <person name="Linde D."/>
            <person name="Babiker R."/>
            <person name="Drula E."/>
            <person name="Ayuso-Fernandez I."/>
            <person name="Pacheco R."/>
            <person name="Padilla G."/>
            <person name="Ferreira P."/>
            <person name="Barriuso J."/>
            <person name="Kellner H."/>
            <person name="Castanera R."/>
            <person name="Alfaro M."/>
            <person name="Ramirez L."/>
            <person name="Pisabarro A.G."/>
            <person name="Kuo A."/>
            <person name="Tritt A."/>
            <person name="Lipzen A."/>
            <person name="He G."/>
            <person name="Yan M."/>
            <person name="Ng V."/>
            <person name="Cullen D."/>
            <person name="Martin F."/>
            <person name="Rosso M.-N."/>
            <person name="Henrissat B."/>
            <person name="Hibbett D."/>
            <person name="Martinez A.T."/>
            <person name="Grigoriev I.V."/>
        </authorList>
    </citation>
    <scope>NUCLEOTIDE SEQUENCE</scope>
    <source>
        <strain evidence="2">AH 40177</strain>
    </source>
</reference>
<feature type="region of interest" description="Disordered" evidence="1">
    <location>
        <begin position="107"/>
        <end position="159"/>
    </location>
</feature>
<dbReference type="AlphaFoldDB" id="A0A9P5UFN8"/>
<sequence>MVPSTKCTQCTMCTEYFELSDNTCFCTHSFAAHSSPPPRTLPMRYCPSPATTYYVTLDTNPNPTVSLCVNCSLVYLTHTTTRPMVPAPIHHSSQTVMPWVPPDELNMPLPINSPSQRRRIAGRERQDHQQAREIRRPTPGVPPSPLGSLTNPSSSSYASTRGNIQITTQLAASSSGSQRASSLGPSSSVSFFAPVAYSSKPRSTGRSSKAVGYKSYNFIFILHTEPPATMIIPDRQVPFPLRAPPSHVQKAMVHQASALGLCFSLQGTKKKSDRVAPTLNMRLQQHLESSGLSLLDMRGKPHNGAITGLWTFLECKQVSRSNSQLPPVLYHFLSPQEVTFGKLEDWASKYSSSALVEDPDAPTPHLVFIAPVMHIIGGPLNGSISMHCCLGAHLWRSAEQNDFDNEETEVLSVSCNILCPVVESDARPHRFPLDLSPELPAQPSLGHEPPSLNLDEDSDSDYIPVRSRSRSRSQLQSRLRRYRSRSSSGSPLPPVEEILPLRLTTRATTQRSSTSTSFPLLDNRSQSRAPSPPCRSYQDYEQWTVRAARSFVETPVHDAVHIALQSFIPLDGAGDLRLEGSDIKALAAAFWSLIGAMANGAPTPTLPDDVFISNFDAEHLVVPSAHRQIRIGMSSSADFDNRPTGRGVWRALFQEIEDKIIIPCGDLTCLEDDGFYTLRIPSQQYGRMNDGRQNFLRTVGLFLQISLLWDMEFLRFSPFLLHLLLSGSRTDATAVDFRCNVAPVLSLRLATWPPSRAENGNLNITIGQDPFNLVVFGYDGSMLPEDISGLTDTMGFGNNLIQRAIFGPQEALLEDHPGLIALREGFNMTLYSSDNSGPGTPLALADLFLLNDIDTTSYIQEVWPRRLITSFEQMAGTFDSVDSAGVGYASVENAFMRALLRFLDKSNTNREHFAVAISGSKYLPSPKMRTLYKVAFVTTGDLEIHFHSCFTKVDVRHHNPHLTQLLQGTSPDLSIETPFDTWMSNVLTQTATFNSL</sequence>
<feature type="compositionally biased region" description="Low complexity" evidence="1">
    <location>
        <begin position="500"/>
        <end position="517"/>
    </location>
</feature>
<feature type="compositionally biased region" description="Basic and acidic residues" evidence="1">
    <location>
        <begin position="121"/>
        <end position="136"/>
    </location>
</feature>
<proteinExistence type="predicted"/>
<dbReference type="EMBL" id="JADNRY010000003">
    <property type="protein sequence ID" value="KAF9077479.1"/>
    <property type="molecule type" value="Genomic_DNA"/>
</dbReference>
<organism evidence="2 3">
    <name type="scientific">Rhodocollybia butyracea</name>
    <dbReference type="NCBI Taxonomy" id="206335"/>
    <lineage>
        <taxon>Eukaryota</taxon>
        <taxon>Fungi</taxon>
        <taxon>Dikarya</taxon>
        <taxon>Basidiomycota</taxon>
        <taxon>Agaricomycotina</taxon>
        <taxon>Agaricomycetes</taxon>
        <taxon>Agaricomycetidae</taxon>
        <taxon>Agaricales</taxon>
        <taxon>Marasmiineae</taxon>
        <taxon>Omphalotaceae</taxon>
        <taxon>Rhodocollybia</taxon>
    </lineage>
</organism>
<evidence type="ECO:0000313" key="3">
    <source>
        <dbReference type="Proteomes" id="UP000772434"/>
    </source>
</evidence>
<feature type="region of interest" description="Disordered" evidence="1">
    <location>
        <begin position="433"/>
        <end position="536"/>
    </location>
</feature>
<evidence type="ECO:0000313" key="2">
    <source>
        <dbReference type="EMBL" id="KAF9077479.1"/>
    </source>
</evidence>
<feature type="compositionally biased region" description="Polar residues" evidence="1">
    <location>
        <begin position="147"/>
        <end position="159"/>
    </location>
</feature>
<comment type="caution">
    <text evidence="2">The sequence shown here is derived from an EMBL/GenBank/DDBJ whole genome shotgun (WGS) entry which is preliminary data.</text>
</comment>
<evidence type="ECO:0000256" key="1">
    <source>
        <dbReference type="SAM" id="MobiDB-lite"/>
    </source>
</evidence>
<gene>
    <name evidence="2" type="ORF">BDP27DRAFT_1311112</name>
</gene>
<accession>A0A9P5UFN8</accession>
<dbReference type="OrthoDB" id="3193108at2759"/>